<comment type="miscellaneous">
    <text evidence="14">Despite having conserved helicase domains, this subunit does not have helicase activity.</text>
</comment>
<evidence type="ECO:0000256" key="9">
    <source>
        <dbReference type="ARBA" id="ARBA00022840"/>
    </source>
</evidence>
<reference evidence="17" key="1">
    <citation type="submission" date="2019-07" db="EMBL/GenBank/DDBJ databases">
        <title>Bacillus alkalisoli sp. nov. isolated from saline soil.</title>
        <authorList>
            <person name="Sun J.-Q."/>
            <person name="Xu L."/>
        </authorList>
    </citation>
    <scope>NUCLEOTIDE SEQUENCE [LARGE SCALE GENOMIC DNA]</scope>
    <source>
        <strain evidence="17">M4U3P1</strain>
    </source>
</reference>
<keyword evidence="7 14" id="KW-0347">Helicase</keyword>
<dbReference type="Proteomes" id="UP000318138">
    <property type="component" value="Chromosome"/>
</dbReference>
<dbReference type="InterPro" id="IPR027417">
    <property type="entry name" value="P-loop_NTPase"/>
</dbReference>
<dbReference type="PANTHER" id="PTHR30591">
    <property type="entry name" value="RECBCD ENZYME SUBUNIT RECC"/>
    <property type="match status" value="1"/>
</dbReference>
<dbReference type="NCBIfam" id="TIGR02773">
    <property type="entry name" value="addB_Gpos"/>
    <property type="match status" value="1"/>
</dbReference>
<dbReference type="Gene3D" id="6.10.140.1030">
    <property type="match status" value="1"/>
</dbReference>
<evidence type="ECO:0000256" key="14">
    <source>
        <dbReference type="HAMAP-Rule" id="MF_01452"/>
    </source>
</evidence>
<dbReference type="GO" id="GO:0005524">
    <property type="term" value="F:ATP binding"/>
    <property type="evidence" value="ECO:0007669"/>
    <property type="project" value="UniProtKB-UniRule"/>
</dbReference>
<keyword evidence="1 14" id="KW-0004">4Fe-4S</keyword>
<sequence length="1154" mass="133181">MHIYTGRSGTGKSYALLHKAVEEAKQNPFGKPIYFLVPDQMTFQVERSIIRLLKATTRIQVVSFKRLGLRVLQEVGGASLYQLSKSGIHALLRKIVEEERESLVLYQKAASHSGFIEQLETTFTEWNRYNVTKEAVQETLDKLQKKERSNEEEIMLSKLSDLNRIKGRLDEELHLKYTESEDHLRLLSEKVPNSSKLQSASLYIDGFHSFTPIELQVLQSLIEHVNQVHIALTLDPNDASILHPLDLFYETTKTYQQVKQLANDLGRSIDETSFTDTHRFSSEALIHVEKNSDVRPINESNATSGIRFAQAVNERTEIAYVARRIQELVKSGDYRYRDIAIVARNPKQYQPYIETICNREQIPYFMDEKRSVLNHPLAEFIRSILEVVDRNFPYEAVFRMLKTELLFNQVGSRERDYVDQLENYVLAYGIRGNQWREENAWTFRRNRTRAEDEDQNQSEIAVEQAINEWREALLPPVRGFMESINQAKTAKEYVHALFSLLETIDAPAKLKQLQEYSFERNKLREYREHEQIWKEVVSLFEQIVMVSGDEKLEFHTFIQMIEAGLSSMQFTTIPPAFDQIVVADMENSRLSQVKVTFLIGMNDGVLPSVHRDDGMLSDTDRKFFHDTGIELAESSEEKLMNESFLFYRAITLPSDKLFLSYSLADSEGKKRLPSMYIKPIQDMFPQVELESIYEQASDNSPNEERSFVTTPKATLTHLSSELQAFLKGYHIHDYWFGAYNWFIDQKDAPLQTLQSLYYSNTPKQLSVATAKKLYGEKLSTSVSRLEQYNRCPFSQYAGYGLRLKERDTYKLEAPDIGTLFHAALKEMADELQKDRRDFRDLHEADAKRMAKTVVESIAPRIQRNIFAHSNRYKYIFTKLQEVVARASQVLGEQARQSGFVPAGLEVGFGPNQPLPPFRFKLQDGTEMELIGRIDRVDRADINESTYVRVIDYKSSKRDINLDDVYFGLALQMLVYLDVVVSMSSSWLNVTASPAGVLYFHVHNPMLKTTEKLTLEELEKKLLKEFKMKGYVASDKDVIHEMDHQLEGHSSVIPVQIKKDGQLVESRSSTLSEEDYSLLQSHLREHITHIGEAIVAGDISLTPYKKQQQIACTYCPYKDVCQFDATVDTFKQVPKVDDKEILAMLKQKEGEHDDH</sequence>
<organism evidence="16 17">
    <name type="scientific">Paenalkalicoccus suaedae</name>
    <dbReference type="NCBI Taxonomy" id="2592382"/>
    <lineage>
        <taxon>Bacteria</taxon>
        <taxon>Bacillati</taxon>
        <taxon>Bacillota</taxon>
        <taxon>Bacilli</taxon>
        <taxon>Bacillales</taxon>
        <taxon>Bacillaceae</taxon>
        <taxon>Paenalkalicoccus</taxon>
    </lineage>
</organism>
<dbReference type="GO" id="GO:0004386">
    <property type="term" value="F:helicase activity"/>
    <property type="evidence" value="ECO:0007669"/>
    <property type="project" value="UniProtKB-KW"/>
</dbReference>
<dbReference type="GO" id="GO:0000724">
    <property type="term" value="P:double-strand break repair via homologous recombination"/>
    <property type="evidence" value="ECO:0007669"/>
    <property type="project" value="UniProtKB-UniRule"/>
</dbReference>
<dbReference type="Pfam" id="PF13361">
    <property type="entry name" value="UvrD_C"/>
    <property type="match status" value="1"/>
</dbReference>
<dbReference type="EMBL" id="CP041372">
    <property type="protein sequence ID" value="QKS71190.1"/>
    <property type="molecule type" value="Genomic_DNA"/>
</dbReference>
<feature type="domain" description="UvrD-like helicase C-terminal" evidence="15">
    <location>
        <begin position="275"/>
        <end position="578"/>
    </location>
</feature>
<dbReference type="AlphaFoldDB" id="A0A859FE87"/>
<keyword evidence="11 14" id="KW-0411">Iron-sulfur</keyword>
<evidence type="ECO:0000256" key="6">
    <source>
        <dbReference type="ARBA" id="ARBA00022801"/>
    </source>
</evidence>
<dbReference type="GO" id="GO:0046872">
    <property type="term" value="F:metal ion binding"/>
    <property type="evidence" value="ECO:0007669"/>
    <property type="project" value="UniProtKB-KW"/>
</dbReference>
<keyword evidence="17" id="KW-1185">Reference proteome</keyword>
<evidence type="ECO:0000256" key="2">
    <source>
        <dbReference type="ARBA" id="ARBA00022722"/>
    </source>
</evidence>
<evidence type="ECO:0000259" key="15">
    <source>
        <dbReference type="PROSITE" id="PS51217"/>
    </source>
</evidence>
<dbReference type="InterPro" id="IPR049035">
    <property type="entry name" value="ADDB_N"/>
</dbReference>
<evidence type="ECO:0000256" key="7">
    <source>
        <dbReference type="ARBA" id="ARBA00022806"/>
    </source>
</evidence>
<keyword evidence="2 14" id="KW-0540">Nuclease</keyword>
<keyword evidence="10 14" id="KW-0408">Iron</keyword>
<name>A0A859FE87_9BACI</name>
<dbReference type="HAMAP" id="MF_01452">
    <property type="entry name" value="AddB_type1"/>
    <property type="match status" value="1"/>
</dbReference>
<dbReference type="KEGG" id="psua:FLK61_31240"/>
<evidence type="ECO:0000313" key="16">
    <source>
        <dbReference type="EMBL" id="QKS71190.1"/>
    </source>
</evidence>
<evidence type="ECO:0000256" key="11">
    <source>
        <dbReference type="ARBA" id="ARBA00023014"/>
    </source>
</evidence>
<keyword evidence="6 14" id="KW-0378">Hydrolase</keyword>
<dbReference type="RefSeq" id="WP_176009226.1">
    <property type="nucleotide sequence ID" value="NZ_CP041372.2"/>
</dbReference>
<evidence type="ECO:0000256" key="13">
    <source>
        <dbReference type="ARBA" id="ARBA00023204"/>
    </source>
</evidence>
<comment type="function">
    <text evidence="14">The heterodimer acts as both an ATP-dependent DNA helicase and an ATP-dependent, dual-direction single-stranded exonuclease. Recognizes the chi site generating a DNA molecule suitable for the initiation of homologous recombination. The AddB subunit has 5' -&gt; 3' nuclease activity but not helicase activity.</text>
</comment>
<keyword evidence="12 14" id="KW-0238">DNA-binding</keyword>
<evidence type="ECO:0000256" key="5">
    <source>
        <dbReference type="ARBA" id="ARBA00022763"/>
    </source>
</evidence>
<keyword evidence="4 14" id="KW-0547">Nucleotide-binding</keyword>
<evidence type="ECO:0000256" key="8">
    <source>
        <dbReference type="ARBA" id="ARBA00022839"/>
    </source>
</evidence>
<evidence type="ECO:0000256" key="3">
    <source>
        <dbReference type="ARBA" id="ARBA00022723"/>
    </source>
</evidence>
<dbReference type="GO" id="GO:0008409">
    <property type="term" value="F:5'-3' exonuclease activity"/>
    <property type="evidence" value="ECO:0007669"/>
    <property type="project" value="UniProtKB-UniRule"/>
</dbReference>
<dbReference type="InterPro" id="IPR014017">
    <property type="entry name" value="DNA_helicase_UvrD-like_C"/>
</dbReference>
<accession>A0A859FE87</accession>
<evidence type="ECO:0000256" key="10">
    <source>
        <dbReference type="ARBA" id="ARBA00023004"/>
    </source>
</evidence>
<dbReference type="SUPFAM" id="SSF52540">
    <property type="entry name" value="P-loop containing nucleoside triphosphate hydrolases"/>
    <property type="match status" value="1"/>
</dbReference>
<proteinExistence type="inferred from homology"/>
<dbReference type="GO" id="GO:0003690">
    <property type="term" value="F:double-stranded DNA binding"/>
    <property type="evidence" value="ECO:0007669"/>
    <property type="project" value="UniProtKB-UniRule"/>
</dbReference>
<keyword evidence="13 14" id="KW-0234">DNA repair</keyword>
<dbReference type="Pfam" id="PF12705">
    <property type="entry name" value="PDDEXK_1"/>
    <property type="match status" value="1"/>
</dbReference>
<dbReference type="InterPro" id="IPR014140">
    <property type="entry name" value="DNA_helicase_suAddB"/>
</dbReference>
<keyword evidence="8 14" id="KW-0269">Exonuclease</keyword>
<dbReference type="Pfam" id="PF21445">
    <property type="entry name" value="ADDB_N"/>
    <property type="match status" value="1"/>
</dbReference>
<comment type="cofactor">
    <cofactor evidence="14">
        <name>[4Fe-4S] cluster</name>
        <dbReference type="ChEBI" id="CHEBI:49883"/>
    </cofactor>
    <text evidence="14">Binds 1 [4Fe-4S] cluster.</text>
</comment>
<dbReference type="GO" id="GO:0051539">
    <property type="term" value="F:4 iron, 4 sulfur cluster binding"/>
    <property type="evidence" value="ECO:0007669"/>
    <property type="project" value="UniProtKB-KW"/>
</dbReference>
<comment type="cofactor">
    <cofactor evidence="14">
        <name>Mg(2+)</name>
        <dbReference type="ChEBI" id="CHEBI:18420"/>
    </cofactor>
</comment>
<dbReference type="Gene3D" id="3.40.50.300">
    <property type="entry name" value="P-loop containing nucleotide triphosphate hydrolases"/>
    <property type="match status" value="3"/>
</dbReference>
<feature type="binding site" evidence="14">
    <location>
        <position position="791"/>
    </location>
    <ligand>
        <name>[4Fe-4S] cluster</name>
        <dbReference type="ChEBI" id="CHEBI:49883"/>
    </ligand>
</feature>
<evidence type="ECO:0000256" key="12">
    <source>
        <dbReference type="ARBA" id="ARBA00023125"/>
    </source>
</evidence>
<keyword evidence="5 14" id="KW-0227">DNA damage</keyword>
<feature type="binding site" evidence="14">
    <location>
        <position position="1111"/>
    </location>
    <ligand>
        <name>[4Fe-4S] cluster</name>
        <dbReference type="ChEBI" id="CHEBI:49883"/>
    </ligand>
</feature>
<dbReference type="PROSITE" id="PS51217">
    <property type="entry name" value="UVRD_HELICASE_CTER"/>
    <property type="match status" value="1"/>
</dbReference>
<dbReference type="Gene3D" id="3.90.320.10">
    <property type="match status" value="1"/>
</dbReference>
<feature type="binding site" evidence="14">
    <location>
        <position position="1120"/>
    </location>
    <ligand>
        <name>[4Fe-4S] cluster</name>
        <dbReference type="ChEBI" id="CHEBI:49883"/>
    </ligand>
</feature>
<comment type="subunit">
    <text evidence="14">Heterodimer of AddA and AddB.</text>
</comment>
<evidence type="ECO:0000256" key="4">
    <source>
        <dbReference type="ARBA" id="ARBA00022741"/>
    </source>
</evidence>
<feature type="binding site" evidence="14">
    <location>
        <position position="1114"/>
    </location>
    <ligand>
        <name>[4Fe-4S] cluster</name>
        <dbReference type="ChEBI" id="CHEBI:49883"/>
    </ligand>
</feature>
<dbReference type="PANTHER" id="PTHR30591:SF1">
    <property type="entry name" value="RECBCD ENZYME SUBUNIT RECC"/>
    <property type="match status" value="1"/>
</dbReference>
<protein>
    <recommendedName>
        <fullName evidence="14">ATP-dependent helicase/deoxyribonuclease subunit B</fullName>
        <ecNumber evidence="14">3.1.-.-</ecNumber>
    </recommendedName>
    <alternativeName>
        <fullName evidence="14">ATP-dependent helicase/nuclease subunit AddB</fullName>
    </alternativeName>
</protein>
<evidence type="ECO:0000256" key="1">
    <source>
        <dbReference type="ARBA" id="ARBA00022485"/>
    </source>
</evidence>
<dbReference type="EC" id="3.1.-.-" evidence="14"/>
<evidence type="ECO:0000313" key="17">
    <source>
        <dbReference type="Proteomes" id="UP000318138"/>
    </source>
</evidence>
<dbReference type="InterPro" id="IPR011604">
    <property type="entry name" value="PDDEXK-like_dom_sf"/>
</dbReference>
<dbReference type="InterPro" id="IPR038726">
    <property type="entry name" value="PDDEXK_AddAB-type"/>
</dbReference>
<comment type="similarity">
    <text evidence="14">Belongs to the helicase family. AddB/RexB type 1 subfamily.</text>
</comment>
<keyword evidence="3 14" id="KW-0479">Metal-binding</keyword>
<keyword evidence="9 14" id="KW-0067">ATP-binding</keyword>
<gene>
    <name evidence="14 16" type="primary">addB</name>
    <name evidence="16" type="ORF">FLK61_31240</name>
</gene>